<feature type="binding site" evidence="6">
    <location>
        <position position="43"/>
    </location>
    <ligand>
        <name>FAD</name>
        <dbReference type="ChEBI" id="CHEBI:57692"/>
    </ligand>
</feature>
<evidence type="ECO:0000256" key="1">
    <source>
        <dbReference type="ARBA" id="ARBA00011738"/>
    </source>
</evidence>
<feature type="binding site" evidence="6">
    <location>
        <position position="118"/>
    </location>
    <ligand>
        <name>FAD</name>
        <dbReference type="ChEBI" id="CHEBI:57692"/>
    </ligand>
</feature>
<dbReference type="EC" id="1.18.1.2" evidence="6"/>
<reference evidence="8 9" key="1">
    <citation type="journal article" date="2012" name="BMC Genomics">
        <title>Comparative genomic analysis of the genus Staphylococcus including Staphylococcus aureus and its newly described sister species Staphylococcus simiae.</title>
        <authorList>
            <person name="Suzuki H."/>
            <person name="Lefebure T."/>
            <person name="Pavinski Bitar P."/>
            <person name="Stanhope M.J."/>
        </authorList>
    </citation>
    <scope>NUCLEOTIDE SEQUENCE [LARGE SCALE GENOMIC DNA]</scope>
    <source>
        <strain evidence="8 9">CCM 7213</strain>
    </source>
</reference>
<evidence type="ECO:0000256" key="6">
    <source>
        <dbReference type="HAMAP-Rule" id="MF_01685"/>
    </source>
</evidence>
<protein>
    <recommendedName>
        <fullName evidence="6">Ferredoxin--NADP reductase</fullName>
        <shortName evidence="6">FNR</shortName>
        <shortName evidence="6">Fd-NADP(+) reductase</shortName>
        <ecNumber evidence="6">1.18.1.2</ecNumber>
    </recommendedName>
</protein>
<comment type="catalytic activity">
    <reaction evidence="6">
        <text>2 reduced [2Fe-2S]-[ferredoxin] + NADP(+) + H(+) = 2 oxidized [2Fe-2S]-[ferredoxin] + NADPH</text>
        <dbReference type="Rhea" id="RHEA:20125"/>
        <dbReference type="Rhea" id="RHEA-COMP:10000"/>
        <dbReference type="Rhea" id="RHEA-COMP:10001"/>
        <dbReference type="ChEBI" id="CHEBI:15378"/>
        <dbReference type="ChEBI" id="CHEBI:33737"/>
        <dbReference type="ChEBI" id="CHEBI:33738"/>
        <dbReference type="ChEBI" id="CHEBI:57783"/>
        <dbReference type="ChEBI" id="CHEBI:58349"/>
        <dbReference type="EC" id="1.18.1.2"/>
    </reaction>
</comment>
<name>G5JKQ6_9STAP</name>
<keyword evidence="5 6" id="KW-0560">Oxidoreductase</keyword>
<organism evidence="8 9">
    <name type="scientific">Staphylococcus simiae CCM 7213 = CCUG 51256</name>
    <dbReference type="NCBI Taxonomy" id="911238"/>
    <lineage>
        <taxon>Bacteria</taxon>
        <taxon>Bacillati</taxon>
        <taxon>Bacillota</taxon>
        <taxon>Bacilli</taxon>
        <taxon>Bacillales</taxon>
        <taxon>Staphylococcaceae</taxon>
        <taxon>Staphylococcus</taxon>
    </lineage>
</organism>
<keyword evidence="3 6" id="KW-0274">FAD</keyword>
<evidence type="ECO:0000256" key="4">
    <source>
        <dbReference type="ARBA" id="ARBA00022857"/>
    </source>
</evidence>
<evidence type="ECO:0000256" key="2">
    <source>
        <dbReference type="ARBA" id="ARBA00022630"/>
    </source>
</evidence>
<dbReference type="HAMAP" id="MF_01685">
    <property type="entry name" value="FENR2"/>
    <property type="match status" value="1"/>
</dbReference>
<evidence type="ECO:0000313" key="8">
    <source>
        <dbReference type="EMBL" id="EHJ07226.1"/>
    </source>
</evidence>
<dbReference type="InterPro" id="IPR023753">
    <property type="entry name" value="FAD/NAD-binding_dom"/>
</dbReference>
<keyword evidence="4 6" id="KW-0521">NADP</keyword>
<dbReference type="Pfam" id="PF07992">
    <property type="entry name" value="Pyr_redox_2"/>
    <property type="match status" value="1"/>
</dbReference>
<dbReference type="GO" id="GO:0050661">
    <property type="term" value="F:NADP binding"/>
    <property type="evidence" value="ECO:0007669"/>
    <property type="project" value="UniProtKB-UniRule"/>
</dbReference>
<dbReference type="PATRIC" id="fig|911238.3.peg.1815"/>
<gene>
    <name evidence="8" type="ORF">SS7213T_10339</name>
</gene>
<evidence type="ECO:0000256" key="5">
    <source>
        <dbReference type="ARBA" id="ARBA00023002"/>
    </source>
</evidence>
<dbReference type="Gene3D" id="3.50.50.60">
    <property type="entry name" value="FAD/NAD(P)-binding domain"/>
    <property type="match status" value="2"/>
</dbReference>
<comment type="subunit">
    <text evidence="1 6">Homodimer.</text>
</comment>
<dbReference type="SUPFAM" id="SSF51905">
    <property type="entry name" value="FAD/NAD(P)-binding domain"/>
    <property type="match status" value="1"/>
</dbReference>
<feature type="binding site" evidence="6">
    <location>
        <position position="326"/>
    </location>
    <ligand>
        <name>FAD</name>
        <dbReference type="ChEBI" id="CHEBI:57692"/>
    </ligand>
</feature>
<proteinExistence type="inferred from homology"/>
<evidence type="ECO:0000259" key="7">
    <source>
        <dbReference type="Pfam" id="PF07992"/>
    </source>
</evidence>
<dbReference type="PRINTS" id="PR00469">
    <property type="entry name" value="PNDRDTASEII"/>
</dbReference>
<feature type="binding site" evidence="6">
    <location>
        <position position="39"/>
    </location>
    <ligand>
        <name>FAD</name>
        <dbReference type="ChEBI" id="CHEBI:57692"/>
    </ligand>
</feature>
<dbReference type="GO" id="GO:0050660">
    <property type="term" value="F:flavin adenine dinucleotide binding"/>
    <property type="evidence" value="ECO:0007669"/>
    <property type="project" value="UniProtKB-UniRule"/>
</dbReference>
<dbReference type="PRINTS" id="PR00368">
    <property type="entry name" value="FADPNR"/>
</dbReference>
<dbReference type="Proteomes" id="UP000005413">
    <property type="component" value="Unassembled WGS sequence"/>
</dbReference>
<comment type="similarity">
    <text evidence="6">Belongs to the ferredoxin--NADP reductase type 2 family.</text>
</comment>
<dbReference type="InterPro" id="IPR022890">
    <property type="entry name" value="Fd--NADP_Rdtase_type_2"/>
</dbReference>
<feature type="binding site" evidence="6">
    <location>
        <position position="83"/>
    </location>
    <ligand>
        <name>FAD</name>
        <dbReference type="ChEBI" id="CHEBI:57692"/>
    </ligand>
</feature>
<accession>G5JKQ6</accession>
<dbReference type="GO" id="GO:0004324">
    <property type="term" value="F:ferredoxin-NADP+ reductase activity"/>
    <property type="evidence" value="ECO:0007669"/>
    <property type="project" value="UniProtKB-UniRule"/>
</dbReference>
<evidence type="ECO:0000313" key="9">
    <source>
        <dbReference type="Proteomes" id="UP000005413"/>
    </source>
</evidence>
<sequence>MKDVTIIGGGPAGLYASFYAGLRDMSVRIIDVQSELGGKMQLYPEKIIWDIGGVAPKPCFDIVKDTINQGLYFKPEVNLGERVIDIRKIQEQHFEVETDKGHIYASKAVIVAIGGGIINPKTLEIKGAERYQLTNLHYVVQNYSKFKGKDVLISGGGNTALDWARDIALIANSVTVIYRKEDITAHEVMKTLVADLNVTLLPKTTIKYLIGNDQQTHINEVVLAHVDTGQEQVQPFDEVIVSHGFDHSNTLLSETTAQLAMYDDYRVKGFGNTTTSVDGIFACGDIVHHDAKSHLIASAFSDAGNAANLAKQYIQPNAPEEGYVSSHNDIFKEDNKAITSKYLF</sequence>
<dbReference type="OrthoDB" id="9806179at2"/>
<keyword evidence="2 6" id="KW-0285">Flavoprotein</keyword>
<evidence type="ECO:0000256" key="3">
    <source>
        <dbReference type="ARBA" id="ARBA00022827"/>
    </source>
</evidence>
<comment type="cofactor">
    <cofactor evidence="6">
        <name>FAD</name>
        <dbReference type="ChEBI" id="CHEBI:57692"/>
    </cofactor>
    <text evidence="6">Binds 1 FAD per subunit.</text>
</comment>
<dbReference type="EMBL" id="AEUN01000492">
    <property type="protein sequence ID" value="EHJ07226.1"/>
    <property type="molecule type" value="Genomic_DNA"/>
</dbReference>
<comment type="caution">
    <text evidence="8">The sequence shown here is derived from an EMBL/GenBank/DDBJ whole genome shotgun (WGS) entry which is preliminary data.</text>
</comment>
<feature type="domain" description="FAD/NAD(P)-binding" evidence="7">
    <location>
        <begin position="2"/>
        <end position="290"/>
    </location>
</feature>
<dbReference type="AlphaFoldDB" id="G5JKQ6"/>
<dbReference type="PANTHER" id="PTHR48105">
    <property type="entry name" value="THIOREDOXIN REDUCTASE 1-RELATED-RELATED"/>
    <property type="match status" value="1"/>
</dbReference>
<feature type="binding site" evidence="6">
    <location>
        <position position="285"/>
    </location>
    <ligand>
        <name>FAD</name>
        <dbReference type="ChEBI" id="CHEBI:57692"/>
    </ligand>
</feature>
<dbReference type="InterPro" id="IPR036188">
    <property type="entry name" value="FAD/NAD-bd_sf"/>
</dbReference>
<keyword evidence="9" id="KW-1185">Reference proteome</keyword>
<comment type="caution">
    <text evidence="6">Lacks conserved residue(s) required for the propagation of feature annotation.</text>
</comment>
<dbReference type="InterPro" id="IPR050097">
    <property type="entry name" value="Ferredoxin-NADP_redctase_2"/>
</dbReference>
<feature type="binding site" evidence="6">
    <location>
        <position position="31"/>
    </location>
    <ligand>
        <name>FAD</name>
        <dbReference type="ChEBI" id="CHEBI:57692"/>
    </ligand>
</feature>
<dbReference type="RefSeq" id="WP_002464758.1">
    <property type="nucleotide sequence ID" value="NZ_AEUN01000492.1"/>
</dbReference>